<sequence length="264" mass="28172">MKQFLLTLVSMWSIALLSAQPLLIPVGKNTATGSYSRHFQQVISAWANPAGLSCLSSFAAGVYTENRFLLKGTSLYAAMVAVPVGSGAFGGSVTRLGNTAWHQQKVSGAYGRQLGRKVGIGIQFSSETTATPGFGSNNTVSADGGLLWHISRQLHTGLHLYKSAGMPVIYSGGAGFEASRDFLLTGEIRKAGDITTVKAAAYYRIVRAMALEMGIASAPFYNNAAVIFFLHALRIDLAVGFHPQLGITPATSLIWQLSNRQEVE</sequence>
<protein>
    <recommendedName>
        <fullName evidence="4">Type IX secretion system membrane protein, PorP/SprF family</fullName>
    </recommendedName>
</protein>
<dbReference type="AlphaFoldDB" id="A0A1I0SCX2"/>
<name>A0A1I0SCX2_9BACT</name>
<dbReference type="EMBL" id="FOJG01000002">
    <property type="protein sequence ID" value="SEW55388.1"/>
    <property type="molecule type" value="Genomic_DNA"/>
</dbReference>
<evidence type="ECO:0008006" key="4">
    <source>
        <dbReference type="Google" id="ProtNLM"/>
    </source>
</evidence>
<accession>A0A1I0SCX2</accession>
<proteinExistence type="predicted"/>
<dbReference type="OrthoDB" id="664260at2"/>
<feature type="chain" id="PRO_5011611874" description="Type IX secretion system membrane protein, PorP/SprF family" evidence="1">
    <location>
        <begin position="20"/>
        <end position="264"/>
    </location>
</feature>
<evidence type="ECO:0000256" key="1">
    <source>
        <dbReference type="SAM" id="SignalP"/>
    </source>
</evidence>
<dbReference type="Proteomes" id="UP000199310">
    <property type="component" value="Unassembled WGS sequence"/>
</dbReference>
<dbReference type="RefSeq" id="WP_089903018.1">
    <property type="nucleotide sequence ID" value="NZ_FOJG01000002.1"/>
</dbReference>
<reference evidence="3" key="1">
    <citation type="submission" date="2016-10" db="EMBL/GenBank/DDBJ databases">
        <authorList>
            <person name="Varghese N."/>
            <person name="Submissions S."/>
        </authorList>
    </citation>
    <scope>NUCLEOTIDE SEQUENCE [LARGE SCALE GENOMIC DNA]</scope>
    <source>
        <strain evidence="3">DSM 3695</strain>
    </source>
</reference>
<feature type="signal peptide" evidence="1">
    <location>
        <begin position="1"/>
        <end position="19"/>
    </location>
</feature>
<keyword evidence="1" id="KW-0732">Signal</keyword>
<keyword evidence="3" id="KW-1185">Reference proteome</keyword>
<evidence type="ECO:0000313" key="3">
    <source>
        <dbReference type="Proteomes" id="UP000199310"/>
    </source>
</evidence>
<evidence type="ECO:0000313" key="2">
    <source>
        <dbReference type="EMBL" id="SEW55388.1"/>
    </source>
</evidence>
<dbReference type="STRING" id="29529.SAMN04488122_6376"/>
<organism evidence="2 3">
    <name type="scientific">Chitinophaga arvensicola</name>
    <dbReference type="NCBI Taxonomy" id="29529"/>
    <lineage>
        <taxon>Bacteria</taxon>
        <taxon>Pseudomonadati</taxon>
        <taxon>Bacteroidota</taxon>
        <taxon>Chitinophagia</taxon>
        <taxon>Chitinophagales</taxon>
        <taxon>Chitinophagaceae</taxon>
        <taxon>Chitinophaga</taxon>
    </lineage>
</organism>
<gene>
    <name evidence="2" type="ORF">SAMN04488122_6376</name>
</gene>